<dbReference type="Proteomes" id="UP001203512">
    <property type="component" value="Unassembled WGS sequence"/>
</dbReference>
<feature type="signal peptide" evidence="2">
    <location>
        <begin position="1"/>
        <end position="24"/>
    </location>
</feature>
<protein>
    <submittedName>
        <fullName evidence="4">Tyrosine-protein phosphatase</fullName>
    </submittedName>
</protein>
<gene>
    <name evidence="4" type="ORF">MU848_14700</name>
</gene>
<evidence type="ECO:0000256" key="2">
    <source>
        <dbReference type="SAM" id="SignalP"/>
    </source>
</evidence>
<evidence type="ECO:0000313" key="4">
    <source>
        <dbReference type="EMBL" id="MCK0532837.1"/>
    </source>
</evidence>
<dbReference type="InterPro" id="IPR000387">
    <property type="entry name" value="Tyr_Pase_dom"/>
</dbReference>
<dbReference type="Pfam" id="PF13350">
    <property type="entry name" value="Y_phosphatase3"/>
    <property type="match status" value="1"/>
</dbReference>
<evidence type="ECO:0000313" key="5">
    <source>
        <dbReference type="Proteomes" id="UP001203512"/>
    </source>
</evidence>
<evidence type="ECO:0000259" key="3">
    <source>
        <dbReference type="PROSITE" id="PS50056"/>
    </source>
</evidence>
<name>A0ABT0E0E2_9SPHN</name>
<dbReference type="PROSITE" id="PS51318">
    <property type="entry name" value="TAT"/>
    <property type="match status" value="1"/>
</dbReference>
<dbReference type="SUPFAM" id="SSF52799">
    <property type="entry name" value="(Phosphotyrosine protein) phosphatases II"/>
    <property type="match status" value="1"/>
</dbReference>
<dbReference type="RefSeq" id="WP_247233754.1">
    <property type="nucleotide sequence ID" value="NZ_JALKHS010000011.1"/>
</dbReference>
<sequence>MTALLLDRRAFVTAALAVSVAGLAGCATPASEARSGPIPFLTATAAKVGTSDDYQIAWDAAGVDHVVIYAGSTPSPVLTGEPVARGRGKDSITVSMPAVGARPYFTLVPDRGAPLVIADRALHLPSIANLRDIGGYRTTDGRWVKMGLLFRSDQLDRVSDADLKAMEGLGLRLVADLRTESERTREPDRLPRGSQPLILDVAGDSEGSLGGDMRKAMAAIAAGKGAELLTAANRDFVSLGSARRAYAGLLDELNGAPILYHCTAGKDRTGWASAVILTLLGVPRETVMADYLASNVYLKAKNERAKEMLAKSNSPIDPAHLDPVMTVRASYLEAAFDEVAKRYGSFDAYVREGLGLGDAEMEALKSTYLQG</sequence>
<dbReference type="EMBL" id="JALKHS010000011">
    <property type="protein sequence ID" value="MCK0532837.1"/>
    <property type="molecule type" value="Genomic_DNA"/>
</dbReference>
<keyword evidence="5" id="KW-1185">Reference proteome</keyword>
<organism evidence="4 5">
    <name type="scientific">Sphingobium agri</name>
    <dbReference type="NCBI Taxonomy" id="2933566"/>
    <lineage>
        <taxon>Bacteria</taxon>
        <taxon>Pseudomonadati</taxon>
        <taxon>Pseudomonadota</taxon>
        <taxon>Alphaproteobacteria</taxon>
        <taxon>Sphingomonadales</taxon>
        <taxon>Sphingomonadaceae</taxon>
        <taxon>Sphingobium</taxon>
    </lineage>
</organism>
<comment type="similarity">
    <text evidence="1">Belongs to the protein-tyrosine phosphatase family.</text>
</comment>
<proteinExistence type="inferred from homology"/>
<comment type="caution">
    <text evidence="4">The sequence shown here is derived from an EMBL/GenBank/DDBJ whole genome shotgun (WGS) entry which is preliminary data.</text>
</comment>
<dbReference type="PANTHER" id="PTHR31126:SF1">
    <property type="entry name" value="TYROSINE SPECIFIC PROTEIN PHOSPHATASES DOMAIN-CONTAINING PROTEIN"/>
    <property type="match status" value="1"/>
</dbReference>
<feature type="domain" description="Tyrosine specific protein phosphatases" evidence="3">
    <location>
        <begin position="234"/>
        <end position="270"/>
    </location>
</feature>
<evidence type="ECO:0000256" key="1">
    <source>
        <dbReference type="ARBA" id="ARBA00009580"/>
    </source>
</evidence>
<dbReference type="PROSITE" id="PS50056">
    <property type="entry name" value="TYR_PHOSPHATASE_2"/>
    <property type="match status" value="1"/>
</dbReference>
<reference evidence="4 5" key="1">
    <citation type="submission" date="2022-04" db="EMBL/GenBank/DDBJ databases">
        <authorList>
            <person name="Huq M.A."/>
        </authorList>
    </citation>
    <scope>NUCLEOTIDE SEQUENCE [LARGE SCALE GENOMIC DNA]</scope>
    <source>
        <strain evidence="4 5">MAH-33</strain>
    </source>
</reference>
<dbReference type="InterPro" id="IPR029021">
    <property type="entry name" value="Prot-tyrosine_phosphatase-like"/>
</dbReference>
<keyword evidence="2" id="KW-0732">Signal</keyword>
<dbReference type="InterPro" id="IPR026893">
    <property type="entry name" value="Tyr/Ser_Pase_IphP-type"/>
</dbReference>
<dbReference type="InterPro" id="IPR006311">
    <property type="entry name" value="TAT_signal"/>
</dbReference>
<accession>A0ABT0E0E2</accession>
<feature type="chain" id="PRO_5047214331" evidence="2">
    <location>
        <begin position="25"/>
        <end position="371"/>
    </location>
</feature>
<dbReference type="Gene3D" id="3.90.190.10">
    <property type="entry name" value="Protein tyrosine phosphatase superfamily"/>
    <property type="match status" value="1"/>
</dbReference>
<dbReference type="PANTHER" id="PTHR31126">
    <property type="entry name" value="TYROSINE-PROTEIN PHOSPHATASE"/>
    <property type="match status" value="1"/>
</dbReference>